<dbReference type="PANTHER" id="PTHR45831:SF2">
    <property type="entry name" value="LD24721P"/>
    <property type="match status" value="1"/>
</dbReference>
<feature type="chain" id="PRO_5032334654" evidence="4">
    <location>
        <begin position="22"/>
        <end position="183"/>
    </location>
</feature>
<dbReference type="PANTHER" id="PTHR45831">
    <property type="entry name" value="LD24721P"/>
    <property type="match status" value="1"/>
</dbReference>
<accession>A0A840X0K1</accession>
<dbReference type="EMBL" id="JACIJS010000004">
    <property type="protein sequence ID" value="MBB5515406.1"/>
    <property type="molecule type" value="Genomic_DNA"/>
</dbReference>
<reference evidence="5 6" key="1">
    <citation type="submission" date="2020-08" db="EMBL/GenBank/DDBJ databases">
        <title>Genomic Encyclopedia of Type Strains, Phase IV (KMG-IV): sequencing the most valuable type-strain genomes for metagenomic binning, comparative biology and taxonomic classification.</title>
        <authorList>
            <person name="Goeker M."/>
        </authorList>
    </citation>
    <scope>NUCLEOTIDE SEQUENCE [LARGE SCALE GENOMIC DNA]</scope>
    <source>
        <strain evidence="5 6">DSM 103377</strain>
    </source>
</reference>
<keyword evidence="2 3" id="KW-0802">TPR repeat</keyword>
<name>A0A840X0K1_9RHOB</name>
<dbReference type="SUPFAM" id="SSF48452">
    <property type="entry name" value="TPR-like"/>
    <property type="match status" value="1"/>
</dbReference>
<dbReference type="GO" id="GO:0006620">
    <property type="term" value="P:post-translational protein targeting to endoplasmic reticulum membrane"/>
    <property type="evidence" value="ECO:0007669"/>
    <property type="project" value="TreeGrafter"/>
</dbReference>
<dbReference type="SMART" id="SM00028">
    <property type="entry name" value="TPR"/>
    <property type="match status" value="3"/>
</dbReference>
<organism evidence="5 6">
    <name type="scientific">Rubricella aquisinus</name>
    <dbReference type="NCBI Taxonomy" id="2028108"/>
    <lineage>
        <taxon>Bacteria</taxon>
        <taxon>Pseudomonadati</taxon>
        <taxon>Pseudomonadota</taxon>
        <taxon>Alphaproteobacteria</taxon>
        <taxon>Rhodobacterales</taxon>
        <taxon>Paracoccaceae</taxon>
        <taxon>Rubricella</taxon>
    </lineage>
</organism>
<keyword evidence="6" id="KW-1185">Reference proteome</keyword>
<dbReference type="InterPro" id="IPR019734">
    <property type="entry name" value="TPR_rpt"/>
</dbReference>
<protein>
    <submittedName>
        <fullName evidence="5">Tetratricopeptide (TPR) repeat protein</fullName>
    </submittedName>
</protein>
<evidence type="ECO:0000256" key="3">
    <source>
        <dbReference type="PROSITE-ProRule" id="PRU00339"/>
    </source>
</evidence>
<sequence length="183" mass="19956">MRPVTIILAACAVALFQPALAEGHEPSELEQLYAQLADPETTDPIRLVNRIGRLWSNSGSEAMDLLLERGTEAIQDEDYILAIEHLTALTDHAPDFAEGWNARATAYYLNGDLGLSIADIERALALNPQHFGALAGLGLIYEELGYDQAAYSAYLASRSLNPHQERVNNAIDRLRVSGIGQAL</sequence>
<feature type="repeat" description="TPR" evidence="3">
    <location>
        <begin position="97"/>
        <end position="130"/>
    </location>
</feature>
<dbReference type="GO" id="GO:0060090">
    <property type="term" value="F:molecular adaptor activity"/>
    <property type="evidence" value="ECO:0007669"/>
    <property type="project" value="TreeGrafter"/>
</dbReference>
<dbReference type="GO" id="GO:0072380">
    <property type="term" value="C:TRC complex"/>
    <property type="evidence" value="ECO:0007669"/>
    <property type="project" value="TreeGrafter"/>
</dbReference>
<dbReference type="AlphaFoldDB" id="A0A840X0K1"/>
<keyword evidence="1" id="KW-0677">Repeat</keyword>
<dbReference type="Pfam" id="PF07719">
    <property type="entry name" value="TPR_2"/>
    <property type="match status" value="1"/>
</dbReference>
<evidence type="ECO:0000313" key="6">
    <source>
        <dbReference type="Proteomes" id="UP000553766"/>
    </source>
</evidence>
<feature type="signal peptide" evidence="4">
    <location>
        <begin position="1"/>
        <end position="21"/>
    </location>
</feature>
<dbReference type="PROSITE" id="PS50005">
    <property type="entry name" value="TPR"/>
    <property type="match status" value="1"/>
</dbReference>
<keyword evidence="4" id="KW-0732">Signal</keyword>
<dbReference type="InterPro" id="IPR011990">
    <property type="entry name" value="TPR-like_helical_dom_sf"/>
</dbReference>
<evidence type="ECO:0000256" key="2">
    <source>
        <dbReference type="ARBA" id="ARBA00022803"/>
    </source>
</evidence>
<proteinExistence type="predicted"/>
<evidence type="ECO:0000256" key="4">
    <source>
        <dbReference type="SAM" id="SignalP"/>
    </source>
</evidence>
<dbReference type="InterPro" id="IPR013105">
    <property type="entry name" value="TPR_2"/>
</dbReference>
<evidence type="ECO:0000256" key="1">
    <source>
        <dbReference type="ARBA" id="ARBA00022737"/>
    </source>
</evidence>
<comment type="caution">
    <text evidence="5">The sequence shown here is derived from an EMBL/GenBank/DDBJ whole genome shotgun (WGS) entry which is preliminary data.</text>
</comment>
<evidence type="ECO:0000313" key="5">
    <source>
        <dbReference type="EMBL" id="MBB5515406.1"/>
    </source>
</evidence>
<dbReference type="InterPro" id="IPR047150">
    <property type="entry name" value="SGT"/>
</dbReference>
<dbReference type="GO" id="GO:0016020">
    <property type="term" value="C:membrane"/>
    <property type="evidence" value="ECO:0007669"/>
    <property type="project" value="TreeGrafter"/>
</dbReference>
<dbReference type="Proteomes" id="UP000553766">
    <property type="component" value="Unassembled WGS sequence"/>
</dbReference>
<gene>
    <name evidence="5" type="ORF">FHS89_001418</name>
</gene>
<dbReference type="Gene3D" id="1.25.40.10">
    <property type="entry name" value="Tetratricopeptide repeat domain"/>
    <property type="match status" value="1"/>
</dbReference>
<dbReference type="RefSeq" id="WP_184009993.1">
    <property type="nucleotide sequence ID" value="NZ_JACIJS010000004.1"/>
</dbReference>